<dbReference type="Proteomes" id="UP001314241">
    <property type="component" value="Unassembled WGS sequence"/>
</dbReference>
<feature type="transmembrane region" description="Helical" evidence="1">
    <location>
        <begin position="204"/>
        <end position="222"/>
    </location>
</feature>
<evidence type="ECO:0000313" key="2">
    <source>
        <dbReference type="EMBL" id="CAK8054770.1"/>
    </source>
</evidence>
<proteinExistence type="predicted"/>
<keyword evidence="1" id="KW-0472">Membrane</keyword>
<accession>A0ABM9N6G0</accession>
<keyword evidence="1" id="KW-1133">Transmembrane helix</keyword>
<dbReference type="PANTHER" id="PTHR37314:SF4">
    <property type="entry name" value="UPF0700 TRANSMEMBRANE PROTEIN YOAK"/>
    <property type="match status" value="1"/>
</dbReference>
<dbReference type="RefSeq" id="WP_349642318.1">
    <property type="nucleotide sequence ID" value="NZ_CAWVOH010000003.1"/>
</dbReference>
<dbReference type="Pfam" id="PF06912">
    <property type="entry name" value="DUF1275"/>
    <property type="match status" value="1"/>
</dbReference>
<evidence type="ECO:0000313" key="3">
    <source>
        <dbReference type="Proteomes" id="UP001314241"/>
    </source>
</evidence>
<feature type="transmembrane region" description="Helical" evidence="1">
    <location>
        <begin position="63"/>
        <end position="82"/>
    </location>
</feature>
<feature type="transmembrane region" description="Helical" evidence="1">
    <location>
        <begin position="177"/>
        <end position="198"/>
    </location>
</feature>
<reference evidence="2 3" key="1">
    <citation type="submission" date="2024-01" db="EMBL/GenBank/DDBJ databases">
        <authorList>
            <person name="Botero Cardona J."/>
        </authorList>
    </citation>
    <scope>NUCLEOTIDE SEQUENCE [LARGE SCALE GENOMIC DNA]</scope>
    <source>
        <strain evidence="2 3">LMG 33000</strain>
    </source>
</reference>
<evidence type="ECO:0000256" key="1">
    <source>
        <dbReference type="SAM" id="Phobius"/>
    </source>
</evidence>
<keyword evidence="3" id="KW-1185">Reference proteome</keyword>
<protein>
    <submittedName>
        <fullName evidence="2">UPF0700 family (YoaK)</fullName>
    </submittedName>
</protein>
<dbReference type="InterPro" id="IPR010699">
    <property type="entry name" value="DUF1275"/>
</dbReference>
<keyword evidence="1" id="KW-0812">Transmembrane</keyword>
<dbReference type="PANTHER" id="PTHR37314">
    <property type="entry name" value="SLR0142 PROTEIN"/>
    <property type="match status" value="1"/>
</dbReference>
<name>A0ABM9N6G0_9LACO</name>
<dbReference type="EMBL" id="CAWVOH010000003">
    <property type="protein sequence ID" value="CAK8054770.1"/>
    <property type="molecule type" value="Genomic_DNA"/>
</dbReference>
<feature type="transmembrane region" description="Helical" evidence="1">
    <location>
        <begin position="12"/>
        <end position="33"/>
    </location>
</feature>
<organism evidence="2 3">
    <name type="scientific">Eupransor demetentiae</name>
    <dbReference type="NCBI Taxonomy" id="3109584"/>
    <lineage>
        <taxon>Bacteria</taxon>
        <taxon>Bacillati</taxon>
        <taxon>Bacillota</taxon>
        <taxon>Bacilli</taxon>
        <taxon>Lactobacillales</taxon>
        <taxon>Lactobacillaceae</taxon>
        <taxon>Eupransor</taxon>
    </lineage>
</organism>
<gene>
    <name evidence="2" type="ORF">R54876_GBNLAHCA_01349</name>
</gene>
<comment type="caution">
    <text evidence="2">The sequence shown here is derived from an EMBL/GenBank/DDBJ whole genome shotgun (WGS) entry which is preliminary data.</text>
</comment>
<feature type="transmembrane region" description="Helical" evidence="1">
    <location>
        <begin position="94"/>
        <end position="114"/>
    </location>
</feature>
<sequence length="226" mass="25282">MNPEKKEFEVYESVLFASFLTMAAGGLDAYSYLLHHQVFSGLQTGNLILFGLHLGKGDWLGSFQYFLSLLAFIIATMIVRWAQHHNKAVDRQTAFGKRLILIAEITLIALAGIFTLLTESFWPTILLSMAAAAELQEFRKLKGGPFTPLMMTGNVRKISEGMYDWFTLKDRTARRHVFETIAIVGGFFFGAFLAGLAVRFFGNWSILVPILSLVLALLVDLGHRSN</sequence>